<dbReference type="OrthoDB" id="2150267at2759"/>
<dbReference type="InterPro" id="IPR001828">
    <property type="entry name" value="ANF_lig-bd_rcpt"/>
</dbReference>
<evidence type="ECO:0000256" key="5">
    <source>
        <dbReference type="ARBA" id="ARBA00023136"/>
    </source>
</evidence>
<organism evidence="12 13">
    <name type="scientific">Owenia fusiformis</name>
    <name type="common">Polychaete worm</name>
    <dbReference type="NCBI Taxonomy" id="6347"/>
    <lineage>
        <taxon>Eukaryota</taxon>
        <taxon>Metazoa</taxon>
        <taxon>Spiralia</taxon>
        <taxon>Lophotrochozoa</taxon>
        <taxon>Annelida</taxon>
        <taxon>Polychaeta</taxon>
        <taxon>Sedentaria</taxon>
        <taxon>Canalipalpata</taxon>
        <taxon>Sabellida</taxon>
        <taxon>Oweniida</taxon>
        <taxon>Oweniidae</taxon>
        <taxon>Owenia</taxon>
    </lineage>
</organism>
<keyword evidence="7" id="KW-0325">Glycoprotein</keyword>
<dbReference type="Pfam" id="PF01094">
    <property type="entry name" value="ANF_receptor"/>
    <property type="match status" value="1"/>
</dbReference>
<protein>
    <recommendedName>
        <fullName evidence="11">G-protein coupled receptors family 3 profile domain-containing protein</fullName>
    </recommendedName>
</protein>
<keyword evidence="4" id="KW-0297">G-protein coupled receptor</keyword>
<evidence type="ECO:0000313" key="13">
    <source>
        <dbReference type="Proteomes" id="UP000749559"/>
    </source>
</evidence>
<dbReference type="AlphaFoldDB" id="A0A8S4NUZ1"/>
<feature type="transmembrane region" description="Helical" evidence="9">
    <location>
        <begin position="458"/>
        <end position="485"/>
    </location>
</feature>
<dbReference type="PRINTS" id="PR01176">
    <property type="entry name" value="GABABRECEPTR"/>
</dbReference>
<keyword evidence="2 9" id="KW-0812">Transmembrane</keyword>
<feature type="domain" description="G-protein coupled receptors family 3 profile" evidence="11">
    <location>
        <begin position="467"/>
        <end position="688"/>
    </location>
</feature>
<evidence type="ECO:0000256" key="6">
    <source>
        <dbReference type="ARBA" id="ARBA00023170"/>
    </source>
</evidence>
<feature type="transmembrane region" description="Helical" evidence="9">
    <location>
        <begin position="698"/>
        <end position="723"/>
    </location>
</feature>
<evidence type="ECO:0000259" key="11">
    <source>
        <dbReference type="PROSITE" id="PS50259"/>
    </source>
</evidence>
<evidence type="ECO:0000256" key="2">
    <source>
        <dbReference type="ARBA" id="ARBA00022692"/>
    </source>
</evidence>
<dbReference type="Gene3D" id="3.40.50.2300">
    <property type="match status" value="2"/>
</dbReference>
<comment type="caution">
    <text evidence="12">The sequence shown here is derived from an EMBL/GenBank/DDBJ whole genome shotgun (WGS) entry which is preliminary data.</text>
</comment>
<dbReference type="InterPro" id="IPR017978">
    <property type="entry name" value="GPCR_3_C"/>
</dbReference>
<dbReference type="SUPFAM" id="SSF53822">
    <property type="entry name" value="Periplasmic binding protein-like I"/>
    <property type="match status" value="1"/>
</dbReference>
<dbReference type="GO" id="GO:0007214">
    <property type="term" value="P:gamma-aminobutyric acid signaling pathway"/>
    <property type="evidence" value="ECO:0007669"/>
    <property type="project" value="TreeGrafter"/>
</dbReference>
<dbReference type="InterPro" id="IPR002455">
    <property type="entry name" value="GPCR3_GABA-B"/>
</dbReference>
<feature type="chain" id="PRO_5035865090" description="G-protein coupled receptors family 3 profile domain-containing protein" evidence="10">
    <location>
        <begin position="18"/>
        <end position="763"/>
    </location>
</feature>
<keyword evidence="6" id="KW-0675">Receptor</keyword>
<dbReference type="GO" id="GO:0004965">
    <property type="term" value="F:G protein-coupled GABA receptor activity"/>
    <property type="evidence" value="ECO:0007669"/>
    <property type="project" value="InterPro"/>
</dbReference>
<dbReference type="PANTHER" id="PTHR10519:SF20">
    <property type="entry name" value="G-PROTEIN COUPLED RECEPTOR 156-RELATED"/>
    <property type="match status" value="1"/>
</dbReference>
<feature type="transmembrane region" description="Helical" evidence="9">
    <location>
        <begin position="670"/>
        <end position="692"/>
    </location>
</feature>
<evidence type="ECO:0000256" key="8">
    <source>
        <dbReference type="ARBA" id="ARBA00023224"/>
    </source>
</evidence>
<evidence type="ECO:0000313" key="12">
    <source>
        <dbReference type="EMBL" id="CAH1784607.1"/>
    </source>
</evidence>
<evidence type="ECO:0000256" key="4">
    <source>
        <dbReference type="ARBA" id="ARBA00023040"/>
    </source>
</evidence>
<keyword evidence="3 9" id="KW-1133">Transmembrane helix</keyword>
<feature type="transmembrane region" description="Helical" evidence="9">
    <location>
        <begin position="573"/>
        <end position="597"/>
    </location>
</feature>
<proteinExistence type="predicted"/>
<feature type="signal peptide" evidence="10">
    <location>
        <begin position="1"/>
        <end position="17"/>
    </location>
</feature>
<keyword evidence="5 9" id="KW-0472">Membrane</keyword>
<keyword evidence="8" id="KW-0807">Transducer</keyword>
<comment type="subcellular location">
    <subcellularLocation>
        <location evidence="1">Membrane</location>
        <topology evidence="1">Multi-pass membrane protein</topology>
    </subcellularLocation>
</comment>
<dbReference type="PRINTS" id="PR01177">
    <property type="entry name" value="GABAB1RECPTR"/>
</dbReference>
<dbReference type="Proteomes" id="UP000749559">
    <property type="component" value="Unassembled WGS sequence"/>
</dbReference>
<evidence type="ECO:0000256" key="1">
    <source>
        <dbReference type="ARBA" id="ARBA00004141"/>
    </source>
</evidence>
<dbReference type="EMBL" id="CAIIXF020000005">
    <property type="protein sequence ID" value="CAH1784607.1"/>
    <property type="molecule type" value="Genomic_DNA"/>
</dbReference>
<dbReference type="Pfam" id="PF00003">
    <property type="entry name" value="7tm_3"/>
    <property type="match status" value="1"/>
</dbReference>
<evidence type="ECO:0000256" key="3">
    <source>
        <dbReference type="ARBA" id="ARBA00022989"/>
    </source>
</evidence>
<gene>
    <name evidence="12" type="ORF">OFUS_LOCUS10774</name>
</gene>
<sequence length="763" mass="85365">MKFVYMFLLGFGDVVLGNDVTYPPLSELDTNKTNLSIGCLLPLNNIFGRKLEAIAQIAIDEINKRSDILENYNLVLYIKNTSAPGPPTGPSAERLATVKAFEFIDGNPIVNMIYGNLFTKNTEKSAYLTSTWNILQVAPLANSLVLSDKKRYPYFINVVTNSIFLNDLVTHFITKNKWDKVAIIAEIGFDHLGKHLEDKLKRNNVTVSNLYIVEDEDDPTDTIAAIKESGVRIIVFQVYPIMYSKLVCEVYRHSMYAPRYVWIDNRRLSDDVKDYYKSYGHGNCTWNQIVTSVEGMFGTSTISYLKDFPDTITIGGNTIKTLSEIGGIKGGDQRLYGYDAIWTMALTMNNTIKRIAPHTLEEFTYQHKNYTDIFLEEIKNLSFVGATGPVQFSDEGSRVEKLSLRQVRNGTYIPIGVYERTTKVLDFVKSPEYMWEPFGKTVPSSETRLEHKYLRVSAVLFGIYVTLSVVGIVICLVDMILMSVYRSHSGVVQDWPIIRTLVCFGCIVLNIAVILMGIDDSSSGTNDYQGACQTASWMFVVGYTLALGGMLVDSFATYHFYTKGSVTKSVKQELKYCVILIPCLVLDIILLILWQVVDPPRIKTEFLQKEYDESQDTIFQTAIAVCDSEKINGWRIVMIVYKAIVLLVATFTTWPAWFAAHGKGSAMNHYLGICVYVTVLAALIGVPVTLTLGPSPSAHYGVAGGFILLCTISTGIALLYTILSGKRDPNPNNVPALVNIINRRINEMSVTNSKDNSGHFETK</sequence>
<feature type="transmembrane region" description="Helical" evidence="9">
    <location>
        <begin position="538"/>
        <end position="561"/>
    </location>
</feature>
<dbReference type="PROSITE" id="PS50259">
    <property type="entry name" value="G_PROTEIN_RECEP_F3_4"/>
    <property type="match status" value="1"/>
</dbReference>
<reference evidence="12" key="1">
    <citation type="submission" date="2022-03" db="EMBL/GenBank/DDBJ databases">
        <authorList>
            <person name="Martin C."/>
        </authorList>
    </citation>
    <scope>NUCLEOTIDE SEQUENCE</scope>
</reference>
<dbReference type="GO" id="GO:0038039">
    <property type="term" value="C:G protein-coupled receptor heterodimeric complex"/>
    <property type="evidence" value="ECO:0007669"/>
    <property type="project" value="TreeGrafter"/>
</dbReference>
<accession>A0A8S4NUZ1</accession>
<feature type="transmembrane region" description="Helical" evidence="9">
    <location>
        <begin position="497"/>
        <end position="518"/>
    </location>
</feature>
<name>A0A8S4NUZ1_OWEFU</name>
<keyword evidence="13" id="KW-1185">Reference proteome</keyword>
<dbReference type="PANTHER" id="PTHR10519">
    <property type="entry name" value="GABA-B RECEPTOR"/>
    <property type="match status" value="1"/>
</dbReference>
<keyword evidence="10" id="KW-0732">Signal</keyword>
<evidence type="ECO:0000256" key="7">
    <source>
        <dbReference type="ARBA" id="ARBA00023180"/>
    </source>
</evidence>
<evidence type="ECO:0000256" key="9">
    <source>
        <dbReference type="SAM" id="Phobius"/>
    </source>
</evidence>
<feature type="transmembrane region" description="Helical" evidence="9">
    <location>
        <begin position="639"/>
        <end position="658"/>
    </location>
</feature>
<dbReference type="CDD" id="cd06366">
    <property type="entry name" value="PBP1_GABAb_receptor"/>
    <property type="match status" value="1"/>
</dbReference>
<evidence type="ECO:0000256" key="10">
    <source>
        <dbReference type="SAM" id="SignalP"/>
    </source>
</evidence>
<dbReference type="InterPro" id="IPR028082">
    <property type="entry name" value="Peripla_BP_I"/>
</dbReference>